<dbReference type="SUPFAM" id="SSF52283">
    <property type="entry name" value="Formate/glycerate dehydrogenase catalytic domain-like"/>
    <property type="match status" value="1"/>
</dbReference>
<organism evidence="6 7">
    <name type="scientific">Jiella pelagia</name>
    <dbReference type="NCBI Taxonomy" id="2986949"/>
    <lineage>
        <taxon>Bacteria</taxon>
        <taxon>Pseudomonadati</taxon>
        <taxon>Pseudomonadota</taxon>
        <taxon>Alphaproteobacteria</taxon>
        <taxon>Hyphomicrobiales</taxon>
        <taxon>Aurantimonadaceae</taxon>
        <taxon>Jiella</taxon>
    </lineage>
</organism>
<dbReference type="Pfam" id="PF02826">
    <property type="entry name" value="2-Hacid_dh_C"/>
    <property type="match status" value="1"/>
</dbReference>
<name>A0ABY7BWJ2_9HYPH</name>
<evidence type="ECO:0000313" key="6">
    <source>
        <dbReference type="EMBL" id="WAP67869.1"/>
    </source>
</evidence>
<dbReference type="RefSeq" id="WP_268880340.1">
    <property type="nucleotide sequence ID" value="NZ_CP114029.1"/>
</dbReference>
<evidence type="ECO:0000256" key="3">
    <source>
        <dbReference type="RuleBase" id="RU003719"/>
    </source>
</evidence>
<feature type="domain" description="D-isomer specific 2-hydroxyacid dehydrogenase NAD-binding" evidence="5">
    <location>
        <begin position="103"/>
        <end position="279"/>
    </location>
</feature>
<evidence type="ECO:0000256" key="1">
    <source>
        <dbReference type="ARBA" id="ARBA00023002"/>
    </source>
</evidence>
<dbReference type="Pfam" id="PF00389">
    <property type="entry name" value="2-Hacid_dh"/>
    <property type="match status" value="1"/>
</dbReference>
<dbReference type="Gene3D" id="3.40.50.720">
    <property type="entry name" value="NAD(P)-binding Rossmann-like Domain"/>
    <property type="match status" value="2"/>
</dbReference>
<evidence type="ECO:0000313" key="7">
    <source>
        <dbReference type="Proteomes" id="UP001164020"/>
    </source>
</evidence>
<keyword evidence="2" id="KW-0520">NAD</keyword>
<dbReference type="PANTHER" id="PTHR10996:SF178">
    <property type="entry name" value="2-HYDROXYACID DEHYDROGENASE YGL185C-RELATED"/>
    <property type="match status" value="1"/>
</dbReference>
<dbReference type="Proteomes" id="UP001164020">
    <property type="component" value="Chromosome"/>
</dbReference>
<dbReference type="InterPro" id="IPR036291">
    <property type="entry name" value="NAD(P)-bd_dom_sf"/>
</dbReference>
<dbReference type="SUPFAM" id="SSF51735">
    <property type="entry name" value="NAD(P)-binding Rossmann-fold domains"/>
    <property type="match status" value="1"/>
</dbReference>
<evidence type="ECO:0000259" key="5">
    <source>
        <dbReference type="Pfam" id="PF02826"/>
    </source>
</evidence>
<dbReference type="InterPro" id="IPR029753">
    <property type="entry name" value="D-isomer_DH_CS"/>
</dbReference>
<dbReference type="InterPro" id="IPR006140">
    <property type="entry name" value="D-isomer_DH_NAD-bd"/>
</dbReference>
<dbReference type="InterPro" id="IPR050223">
    <property type="entry name" value="D-isomer_2-hydroxyacid_DH"/>
</dbReference>
<dbReference type="InterPro" id="IPR006139">
    <property type="entry name" value="D-isomer_2_OHA_DH_cat_dom"/>
</dbReference>
<proteinExistence type="inferred from homology"/>
<comment type="similarity">
    <text evidence="3">Belongs to the D-isomer specific 2-hydroxyacid dehydrogenase family.</text>
</comment>
<dbReference type="PANTHER" id="PTHR10996">
    <property type="entry name" value="2-HYDROXYACID DEHYDROGENASE-RELATED"/>
    <property type="match status" value="1"/>
</dbReference>
<sequence>MATALLTDPIDPVMASRLEQHARLLRLTGSDPRELEEAVAAADVVIVRRAIPADFLSKAPQLRALLRHGAGLDFIPLAEASRLAIAVTNVPSVNANAVAEHALGVMLSLARRIGVNDRGIRGGAWDSLREAAPLTTELRGRTVGLVGYGNIARRLAAICRSGFGMNVLSTRRSGAETSEAVTFVDLSSLLEQSDFVVVACPLTEETRGMIGAAQLARMAPTSYLVNVARGPIVDEEALAACLADGRLAGAGLDVFASQPLPADHPFRRLDNVVLTPHVAGISGDSMRAMSEAAVADAIAVLGGKRPVHLVNAEEWPWILSRWEGLAAGSDDNAPTIAG</sequence>
<gene>
    <name evidence="6" type="ORF">OH818_20805</name>
</gene>
<accession>A0ABY7BWJ2</accession>
<keyword evidence="1 3" id="KW-0560">Oxidoreductase</keyword>
<keyword evidence="7" id="KW-1185">Reference proteome</keyword>
<evidence type="ECO:0000256" key="2">
    <source>
        <dbReference type="ARBA" id="ARBA00023027"/>
    </source>
</evidence>
<feature type="domain" description="D-isomer specific 2-hydroxyacid dehydrogenase catalytic" evidence="4">
    <location>
        <begin position="5"/>
        <end position="311"/>
    </location>
</feature>
<protein>
    <submittedName>
        <fullName evidence="6">NAD(P)-dependent oxidoreductase</fullName>
    </submittedName>
</protein>
<dbReference type="PROSITE" id="PS00671">
    <property type="entry name" value="D_2_HYDROXYACID_DH_3"/>
    <property type="match status" value="1"/>
</dbReference>
<evidence type="ECO:0000259" key="4">
    <source>
        <dbReference type="Pfam" id="PF00389"/>
    </source>
</evidence>
<dbReference type="EMBL" id="CP114029">
    <property type="protein sequence ID" value="WAP67869.1"/>
    <property type="molecule type" value="Genomic_DNA"/>
</dbReference>
<reference evidence="6" key="1">
    <citation type="submission" date="2022-12" db="EMBL/GenBank/DDBJ databases">
        <title>Jiella pelagia sp. nov., isolated from phosphonate enriched culture of Northwest Pacific surface seawater.</title>
        <authorList>
            <person name="Shin D.Y."/>
            <person name="Hwang C.Y."/>
        </authorList>
    </citation>
    <scope>NUCLEOTIDE SEQUENCE</scope>
    <source>
        <strain evidence="6">HL-NP1</strain>
    </source>
</reference>